<reference evidence="1 2" key="3">
    <citation type="journal article" date="2010" name="BMC Genomics">
        <title>Transcriptome sequencing and comparative analysis of cucumber flowers with different sex types.</title>
        <authorList>
            <person name="Guo S."/>
            <person name="Zheng Y."/>
            <person name="Joung J.G."/>
            <person name="Liu S."/>
            <person name="Zhang Z."/>
            <person name="Crasta O.R."/>
            <person name="Sobral B.W."/>
            <person name="Xu Y."/>
            <person name="Huang S."/>
            <person name="Fei Z."/>
        </authorList>
    </citation>
    <scope>NUCLEOTIDE SEQUENCE [LARGE SCALE GENOMIC DNA]</scope>
    <source>
        <strain evidence="2">cv. 9930</strain>
    </source>
</reference>
<accession>A0A0A0LRF3</accession>
<dbReference type="PANTHER" id="PTHR24121:SF18">
    <property type="match status" value="1"/>
</dbReference>
<dbReference type="SUPFAM" id="SSF48403">
    <property type="entry name" value="Ankyrin repeat"/>
    <property type="match status" value="1"/>
</dbReference>
<evidence type="ECO:0000313" key="1">
    <source>
        <dbReference type="EMBL" id="KGN64490.1"/>
    </source>
</evidence>
<evidence type="ECO:0000313" key="2">
    <source>
        <dbReference type="Proteomes" id="UP000029981"/>
    </source>
</evidence>
<dbReference type="Pfam" id="PF12796">
    <property type="entry name" value="Ank_2"/>
    <property type="match status" value="1"/>
</dbReference>
<dbReference type="STRING" id="3659.A0A0A0LRF3"/>
<reference evidence="1 2" key="2">
    <citation type="journal article" date="2009" name="PLoS ONE">
        <title>An integrated genetic and cytogenetic map of the cucumber genome.</title>
        <authorList>
            <person name="Ren Y."/>
            <person name="Zhang Z."/>
            <person name="Liu J."/>
            <person name="Staub J.E."/>
            <person name="Han Y."/>
            <person name="Cheng Z."/>
            <person name="Li X."/>
            <person name="Lu J."/>
            <person name="Miao H."/>
            <person name="Kang H."/>
            <person name="Xie B."/>
            <person name="Gu X."/>
            <person name="Wang X."/>
            <person name="Du Y."/>
            <person name="Jin W."/>
            <person name="Huang S."/>
        </authorList>
    </citation>
    <scope>NUCLEOTIDE SEQUENCE [LARGE SCALE GENOMIC DNA]</scope>
    <source>
        <strain evidence="2">cv. 9930</strain>
    </source>
</reference>
<dbReference type="PANTHER" id="PTHR24121">
    <property type="entry name" value="NO MECHANORECEPTOR POTENTIAL C, ISOFORM D-RELATED"/>
    <property type="match status" value="1"/>
</dbReference>
<protein>
    <submittedName>
        <fullName evidence="1">Uncharacterized protein</fullName>
    </submittedName>
</protein>
<keyword evidence="2" id="KW-1185">Reference proteome</keyword>
<dbReference type="Gene3D" id="1.25.40.20">
    <property type="entry name" value="Ankyrin repeat-containing domain"/>
    <property type="match status" value="1"/>
</dbReference>
<name>A0A0A0LRF3_CUCSA</name>
<proteinExistence type="predicted"/>
<gene>
    <name evidence="1" type="ORF">Csa_1G059205</name>
</gene>
<dbReference type="AlphaFoldDB" id="A0A0A0LRF3"/>
<dbReference type="SMART" id="SM00248">
    <property type="entry name" value="ANK"/>
    <property type="match status" value="2"/>
</dbReference>
<dbReference type="InterPro" id="IPR036770">
    <property type="entry name" value="Ankyrin_rpt-contain_sf"/>
</dbReference>
<reference evidence="1 2" key="4">
    <citation type="journal article" date="2011" name="BMC Genomics">
        <title>RNA-Seq improves annotation of protein-coding genes in the cucumber genome.</title>
        <authorList>
            <person name="Li Z."/>
            <person name="Zhang Z."/>
            <person name="Yan P."/>
            <person name="Huang S."/>
            <person name="Fei Z."/>
            <person name="Lin K."/>
        </authorList>
    </citation>
    <scope>NUCLEOTIDE SEQUENCE [LARGE SCALE GENOMIC DNA]</scope>
    <source>
        <strain evidence="2">cv. 9930</strain>
    </source>
</reference>
<dbReference type="InterPro" id="IPR002110">
    <property type="entry name" value="Ankyrin_rpt"/>
</dbReference>
<dbReference type="Gramene" id="KGN64490">
    <property type="protein sequence ID" value="KGN64490"/>
    <property type="gene ID" value="Csa_1G059205"/>
</dbReference>
<dbReference type="Proteomes" id="UP000029981">
    <property type="component" value="Chromosome 1"/>
</dbReference>
<dbReference type="EMBL" id="CM002922">
    <property type="protein sequence ID" value="KGN64490.1"/>
    <property type="molecule type" value="Genomic_DNA"/>
</dbReference>
<organism evidence="1 2">
    <name type="scientific">Cucumis sativus</name>
    <name type="common">Cucumber</name>
    <dbReference type="NCBI Taxonomy" id="3659"/>
    <lineage>
        <taxon>Eukaryota</taxon>
        <taxon>Viridiplantae</taxon>
        <taxon>Streptophyta</taxon>
        <taxon>Embryophyta</taxon>
        <taxon>Tracheophyta</taxon>
        <taxon>Spermatophyta</taxon>
        <taxon>Magnoliopsida</taxon>
        <taxon>eudicotyledons</taxon>
        <taxon>Gunneridae</taxon>
        <taxon>Pentapetalae</taxon>
        <taxon>rosids</taxon>
        <taxon>fabids</taxon>
        <taxon>Cucurbitales</taxon>
        <taxon>Cucurbitaceae</taxon>
        <taxon>Benincaseae</taxon>
        <taxon>Cucumis</taxon>
    </lineage>
</organism>
<dbReference type="OMA" id="HICDIYN"/>
<sequence length="132" mass="14498">MKVNKANDTALHVAAMAKQTSFIEKLVQLCSPSDLAAKNQGGNTALHWAASSGVVRNAELMVQKNPDLPHIHDSNEVPPLLRAVIYKRKHMASFLFFNTNFEALETTQPINILVATINSGFYGIIVFLPNPI</sequence>
<reference evidence="1 2" key="1">
    <citation type="journal article" date="2009" name="Nat. Genet.">
        <title>The genome of the cucumber, Cucumis sativus L.</title>
        <authorList>
            <person name="Huang S."/>
            <person name="Li R."/>
            <person name="Zhang Z."/>
            <person name="Li L."/>
            <person name="Gu X."/>
            <person name="Fan W."/>
            <person name="Lucas W.J."/>
            <person name="Wang X."/>
            <person name="Xie B."/>
            <person name="Ni P."/>
            <person name="Ren Y."/>
            <person name="Zhu H."/>
            <person name="Li J."/>
            <person name="Lin K."/>
            <person name="Jin W."/>
            <person name="Fei Z."/>
            <person name="Li G."/>
            <person name="Staub J."/>
            <person name="Kilian A."/>
            <person name="van der Vossen E.A."/>
            <person name="Wu Y."/>
            <person name="Guo J."/>
            <person name="He J."/>
            <person name="Jia Z."/>
            <person name="Ren Y."/>
            <person name="Tian G."/>
            <person name="Lu Y."/>
            <person name="Ruan J."/>
            <person name="Qian W."/>
            <person name="Wang M."/>
            <person name="Huang Q."/>
            <person name="Li B."/>
            <person name="Xuan Z."/>
            <person name="Cao J."/>
            <person name="Asan"/>
            <person name="Wu Z."/>
            <person name="Zhang J."/>
            <person name="Cai Q."/>
            <person name="Bai Y."/>
            <person name="Zhao B."/>
            <person name="Han Y."/>
            <person name="Li Y."/>
            <person name="Li X."/>
            <person name="Wang S."/>
            <person name="Shi Q."/>
            <person name="Liu S."/>
            <person name="Cho W.K."/>
            <person name="Kim J.Y."/>
            <person name="Xu Y."/>
            <person name="Heller-Uszynska K."/>
            <person name="Miao H."/>
            <person name="Cheng Z."/>
            <person name="Zhang S."/>
            <person name="Wu J."/>
            <person name="Yang Y."/>
            <person name="Kang H."/>
            <person name="Li M."/>
            <person name="Liang H."/>
            <person name="Ren X."/>
            <person name="Shi Z."/>
            <person name="Wen M."/>
            <person name="Jian M."/>
            <person name="Yang H."/>
            <person name="Zhang G."/>
            <person name="Yang Z."/>
            <person name="Chen R."/>
            <person name="Liu S."/>
            <person name="Li J."/>
            <person name="Ma L."/>
            <person name="Liu H."/>
            <person name="Zhou Y."/>
            <person name="Zhao J."/>
            <person name="Fang X."/>
            <person name="Li G."/>
            <person name="Fang L."/>
            <person name="Li Y."/>
            <person name="Liu D."/>
            <person name="Zheng H."/>
            <person name="Zhang Y."/>
            <person name="Qin N."/>
            <person name="Li Z."/>
            <person name="Yang G."/>
            <person name="Yang S."/>
            <person name="Bolund L."/>
            <person name="Kristiansen K."/>
            <person name="Zheng H."/>
            <person name="Li S."/>
            <person name="Zhang X."/>
            <person name="Yang H."/>
            <person name="Wang J."/>
            <person name="Sun R."/>
            <person name="Zhang B."/>
            <person name="Jiang S."/>
            <person name="Wang J."/>
            <person name="Du Y."/>
            <person name="Li S."/>
        </authorList>
    </citation>
    <scope>NUCLEOTIDE SEQUENCE [LARGE SCALE GENOMIC DNA]</scope>
    <source>
        <strain evidence="2">cv. 9930</strain>
    </source>
</reference>
<dbReference type="eggNOG" id="KOG0504">
    <property type="taxonomic scope" value="Eukaryota"/>
</dbReference>